<protein>
    <submittedName>
        <fullName evidence="1">Uncharacterized protein</fullName>
    </submittedName>
</protein>
<evidence type="ECO:0000313" key="2">
    <source>
        <dbReference type="Proteomes" id="UP000237105"/>
    </source>
</evidence>
<dbReference type="Proteomes" id="UP000237105">
    <property type="component" value="Unassembled WGS sequence"/>
</dbReference>
<keyword evidence="2" id="KW-1185">Reference proteome</keyword>
<comment type="caution">
    <text evidence="1">The sequence shown here is derived from an EMBL/GenBank/DDBJ whole genome shotgun (WGS) entry which is preliminary data.</text>
</comment>
<reference evidence="2" key="1">
    <citation type="submission" date="2016-06" db="EMBL/GenBank/DDBJ databases">
        <title>Parallel loss of symbiosis genes in relatives of nitrogen-fixing non-legume Parasponia.</title>
        <authorList>
            <person name="Van Velzen R."/>
            <person name="Holmer R."/>
            <person name="Bu F."/>
            <person name="Rutten L."/>
            <person name="Van Zeijl A."/>
            <person name="Liu W."/>
            <person name="Santuari L."/>
            <person name="Cao Q."/>
            <person name="Sharma T."/>
            <person name="Shen D."/>
            <person name="Roswanjaya Y."/>
            <person name="Wardhani T."/>
            <person name="Kalhor M.S."/>
            <person name="Jansen J."/>
            <person name="Van den Hoogen J."/>
            <person name="Gungor B."/>
            <person name="Hartog M."/>
            <person name="Hontelez J."/>
            <person name="Verver J."/>
            <person name="Yang W.-C."/>
            <person name="Schijlen E."/>
            <person name="Repin R."/>
            <person name="Schilthuizen M."/>
            <person name="Schranz E."/>
            <person name="Heidstra R."/>
            <person name="Miyata K."/>
            <person name="Fedorova E."/>
            <person name="Kohlen W."/>
            <person name="Bisseling T."/>
            <person name="Smit S."/>
            <person name="Geurts R."/>
        </authorList>
    </citation>
    <scope>NUCLEOTIDE SEQUENCE [LARGE SCALE GENOMIC DNA]</scope>
    <source>
        <strain evidence="2">cv. WU1-14</strain>
    </source>
</reference>
<organism evidence="1 2">
    <name type="scientific">Parasponia andersonii</name>
    <name type="common">Sponia andersonii</name>
    <dbReference type="NCBI Taxonomy" id="3476"/>
    <lineage>
        <taxon>Eukaryota</taxon>
        <taxon>Viridiplantae</taxon>
        <taxon>Streptophyta</taxon>
        <taxon>Embryophyta</taxon>
        <taxon>Tracheophyta</taxon>
        <taxon>Spermatophyta</taxon>
        <taxon>Magnoliopsida</taxon>
        <taxon>eudicotyledons</taxon>
        <taxon>Gunneridae</taxon>
        <taxon>Pentapetalae</taxon>
        <taxon>rosids</taxon>
        <taxon>fabids</taxon>
        <taxon>Rosales</taxon>
        <taxon>Cannabaceae</taxon>
        <taxon>Parasponia</taxon>
    </lineage>
</organism>
<sequence>MLRRSTPFLLSLSLATGRSITTELSSSFVHRNEFALEVNQAGAAHNWHDTVAIMANILPEELSRLARQNPPNCASHFADLIEVDENWFTSVFVGRMRVVVAFLHIKGTGEGQTDKVFDPYGNEVIHPIEKEEYLRDSASIEIAKWICARHPDIDIRGVT</sequence>
<dbReference type="AlphaFoldDB" id="A0A2P5AVN1"/>
<gene>
    <name evidence="1" type="ORF">PanWU01x14_296110</name>
</gene>
<dbReference type="EMBL" id="JXTB01000435">
    <property type="protein sequence ID" value="PON40589.1"/>
    <property type="molecule type" value="Genomic_DNA"/>
</dbReference>
<accession>A0A2P5AVN1</accession>
<evidence type="ECO:0000313" key="1">
    <source>
        <dbReference type="EMBL" id="PON40589.1"/>
    </source>
</evidence>
<proteinExistence type="predicted"/>
<name>A0A2P5AVN1_PARAD</name>